<dbReference type="PANTHER" id="PTHR46889:SF4">
    <property type="entry name" value="TRANSPOSASE INSO FOR INSERTION SEQUENCE ELEMENT IS911B-RELATED"/>
    <property type="match status" value="1"/>
</dbReference>
<accession>A0A380VG50</accession>
<dbReference type="InterPro" id="IPR001584">
    <property type="entry name" value="Integrase_cat-core"/>
</dbReference>
<evidence type="ECO:0000259" key="1">
    <source>
        <dbReference type="PROSITE" id="PS50994"/>
    </source>
</evidence>
<dbReference type="PANTHER" id="PTHR46889">
    <property type="entry name" value="TRANSPOSASE INSF FOR INSERTION SEQUENCE IS3B-RELATED"/>
    <property type="match status" value="1"/>
</dbReference>
<dbReference type="GO" id="GO:0015074">
    <property type="term" value="P:DNA integration"/>
    <property type="evidence" value="ECO:0007669"/>
    <property type="project" value="InterPro"/>
</dbReference>
<dbReference type="PROSITE" id="PS50994">
    <property type="entry name" value="INTEGRASE"/>
    <property type="match status" value="1"/>
</dbReference>
<feature type="domain" description="Integrase catalytic" evidence="1">
    <location>
        <begin position="1"/>
        <end position="69"/>
    </location>
</feature>
<dbReference type="InterPro" id="IPR050900">
    <property type="entry name" value="Transposase_IS3/IS150/IS904"/>
</dbReference>
<evidence type="ECO:0000313" key="2">
    <source>
        <dbReference type="EMBL" id="SUU37539.1"/>
    </source>
</evidence>
<gene>
    <name evidence="2" type="ORF">NCTC10851_01601</name>
</gene>
<dbReference type="AlphaFoldDB" id="A0A380VG50"/>
<reference evidence="2 3" key="1">
    <citation type="submission" date="2018-06" db="EMBL/GenBank/DDBJ databases">
        <authorList>
            <consortium name="Pathogen Informatics"/>
            <person name="Doyle S."/>
        </authorList>
    </citation>
    <scope>NUCLEOTIDE SEQUENCE [LARGE SCALE GENOMIC DNA]</scope>
    <source>
        <strain evidence="2 3">NCTC10851</strain>
    </source>
</reference>
<organism evidence="2 3">
    <name type="scientific">Actinobacillus seminis</name>
    <dbReference type="NCBI Taxonomy" id="722"/>
    <lineage>
        <taxon>Bacteria</taxon>
        <taxon>Pseudomonadati</taxon>
        <taxon>Pseudomonadota</taxon>
        <taxon>Gammaproteobacteria</taxon>
        <taxon>Pasteurellales</taxon>
        <taxon>Pasteurellaceae</taxon>
        <taxon>Actinobacillus</taxon>
    </lineage>
</organism>
<proteinExistence type="predicted"/>
<sequence>MSRKGNCLDNGAMESFFGCLKTECYFGRRFDTLAELKQTIHEYIHYYNNERIQVKLKGLSPVEYRIQSLS</sequence>
<dbReference type="InterPro" id="IPR012337">
    <property type="entry name" value="RNaseH-like_sf"/>
</dbReference>
<dbReference type="Pfam" id="PF13333">
    <property type="entry name" value="rve_2"/>
    <property type="match status" value="1"/>
</dbReference>
<name>A0A380VG50_9PAST</name>
<evidence type="ECO:0000313" key="3">
    <source>
        <dbReference type="Proteomes" id="UP000254507"/>
    </source>
</evidence>
<dbReference type="Gene3D" id="3.30.420.10">
    <property type="entry name" value="Ribonuclease H-like superfamily/Ribonuclease H"/>
    <property type="match status" value="1"/>
</dbReference>
<protein>
    <submittedName>
        <fullName evidence="2">Insertion element IS476 39.2 kDa protein</fullName>
    </submittedName>
</protein>
<dbReference type="GO" id="GO:0003676">
    <property type="term" value="F:nucleic acid binding"/>
    <property type="evidence" value="ECO:0007669"/>
    <property type="project" value="InterPro"/>
</dbReference>
<dbReference type="EMBL" id="UFSB01000001">
    <property type="protein sequence ID" value="SUU37539.1"/>
    <property type="molecule type" value="Genomic_DNA"/>
</dbReference>
<dbReference type="SUPFAM" id="SSF53098">
    <property type="entry name" value="Ribonuclease H-like"/>
    <property type="match status" value="1"/>
</dbReference>
<dbReference type="Proteomes" id="UP000254507">
    <property type="component" value="Unassembled WGS sequence"/>
</dbReference>
<dbReference type="InterPro" id="IPR036397">
    <property type="entry name" value="RNaseH_sf"/>
</dbReference>